<dbReference type="GO" id="GO:0000155">
    <property type="term" value="F:phosphorelay sensor kinase activity"/>
    <property type="evidence" value="ECO:0007669"/>
    <property type="project" value="InterPro"/>
</dbReference>
<protein>
    <recommendedName>
        <fullName evidence="3">histidine kinase</fullName>
        <ecNumber evidence="3">2.7.13.3</ecNumber>
    </recommendedName>
</protein>
<feature type="transmembrane region" description="Helical" evidence="10">
    <location>
        <begin position="162"/>
        <end position="188"/>
    </location>
</feature>
<comment type="catalytic activity">
    <reaction evidence="1">
        <text>ATP + protein L-histidine = ADP + protein N-phospho-L-histidine.</text>
        <dbReference type="EC" id="2.7.13.3"/>
    </reaction>
</comment>
<geneLocation type="plasmid" evidence="12">
    <name>unnamed3</name>
</geneLocation>
<dbReference type="Pfam" id="PF00512">
    <property type="entry name" value="HisKA"/>
    <property type="match status" value="1"/>
</dbReference>
<evidence type="ECO:0000256" key="1">
    <source>
        <dbReference type="ARBA" id="ARBA00000085"/>
    </source>
</evidence>
<accession>A0AAU7S5H3</accession>
<evidence type="ECO:0000256" key="5">
    <source>
        <dbReference type="ARBA" id="ARBA00022553"/>
    </source>
</evidence>
<dbReference type="PANTHER" id="PTHR44936:SF10">
    <property type="entry name" value="SENSOR PROTEIN RSTB"/>
    <property type="match status" value="1"/>
</dbReference>
<keyword evidence="10" id="KW-0472">Membrane</keyword>
<keyword evidence="5" id="KW-0597">Phosphoprotein</keyword>
<evidence type="ECO:0000256" key="2">
    <source>
        <dbReference type="ARBA" id="ARBA00004651"/>
    </source>
</evidence>
<organism evidence="12">
    <name type="scientific">Rhizobium sp. ZPR3</name>
    <dbReference type="NCBI Taxonomy" id="3158967"/>
    <lineage>
        <taxon>Bacteria</taxon>
        <taxon>Pseudomonadati</taxon>
        <taxon>Pseudomonadota</taxon>
        <taxon>Alphaproteobacteria</taxon>
        <taxon>Hyphomicrobiales</taxon>
        <taxon>Rhizobiaceae</taxon>
        <taxon>Rhizobium/Agrobacterium group</taxon>
        <taxon>Rhizobium</taxon>
    </lineage>
</organism>
<dbReference type="Pfam" id="PF02518">
    <property type="entry name" value="HATPase_c"/>
    <property type="match status" value="1"/>
</dbReference>
<dbReference type="InterPro" id="IPR050980">
    <property type="entry name" value="2C_sensor_his_kinase"/>
</dbReference>
<dbReference type="InterPro" id="IPR004358">
    <property type="entry name" value="Sig_transdc_His_kin-like_C"/>
</dbReference>
<keyword evidence="10" id="KW-1133">Transmembrane helix</keyword>
<evidence type="ECO:0000256" key="8">
    <source>
        <dbReference type="ARBA" id="ARBA00022777"/>
    </source>
</evidence>
<dbReference type="SMART" id="SM00388">
    <property type="entry name" value="HisKA"/>
    <property type="match status" value="1"/>
</dbReference>
<dbReference type="InterPro" id="IPR003594">
    <property type="entry name" value="HATPase_dom"/>
</dbReference>
<keyword evidence="8" id="KW-0418">Kinase</keyword>
<dbReference type="CDD" id="cd00075">
    <property type="entry name" value="HATPase"/>
    <property type="match status" value="1"/>
</dbReference>
<dbReference type="SMART" id="SM00387">
    <property type="entry name" value="HATPase_c"/>
    <property type="match status" value="1"/>
</dbReference>
<proteinExistence type="predicted"/>
<dbReference type="SUPFAM" id="SSF55874">
    <property type="entry name" value="ATPase domain of HSP90 chaperone/DNA topoisomerase II/histidine kinase"/>
    <property type="match status" value="1"/>
</dbReference>
<keyword evidence="4" id="KW-1003">Cell membrane</keyword>
<evidence type="ECO:0000256" key="9">
    <source>
        <dbReference type="ARBA" id="ARBA00022840"/>
    </source>
</evidence>
<dbReference type="AlphaFoldDB" id="A0AAU7S5H3"/>
<keyword evidence="10" id="KW-0812">Transmembrane</keyword>
<name>A0AAU7S5H3_9HYPH</name>
<feature type="domain" description="Histidine kinase" evidence="11">
    <location>
        <begin position="242"/>
        <end position="444"/>
    </location>
</feature>
<evidence type="ECO:0000259" key="11">
    <source>
        <dbReference type="PROSITE" id="PS50109"/>
    </source>
</evidence>
<dbReference type="InterPro" id="IPR005467">
    <property type="entry name" value="His_kinase_dom"/>
</dbReference>
<evidence type="ECO:0000256" key="6">
    <source>
        <dbReference type="ARBA" id="ARBA00022679"/>
    </source>
</evidence>
<dbReference type="PROSITE" id="PS50109">
    <property type="entry name" value="HIS_KIN"/>
    <property type="match status" value="1"/>
</dbReference>
<reference evidence="12" key="1">
    <citation type="submission" date="2024-06" db="EMBL/GenBank/DDBJ databases">
        <authorList>
            <person name="Li T."/>
            <person name="Gao R."/>
        </authorList>
    </citation>
    <scope>NUCLEOTIDE SEQUENCE</scope>
    <source>
        <strain evidence="12">ZPR3</strain>
        <plasmid evidence="12">unnamed3</plasmid>
    </source>
</reference>
<dbReference type="InterPro" id="IPR003661">
    <property type="entry name" value="HisK_dim/P_dom"/>
</dbReference>
<dbReference type="InterPro" id="IPR036890">
    <property type="entry name" value="HATPase_C_sf"/>
</dbReference>
<evidence type="ECO:0000256" key="7">
    <source>
        <dbReference type="ARBA" id="ARBA00022741"/>
    </source>
</evidence>
<dbReference type="PANTHER" id="PTHR44936">
    <property type="entry name" value="SENSOR PROTEIN CREC"/>
    <property type="match status" value="1"/>
</dbReference>
<keyword evidence="6" id="KW-0808">Transferase</keyword>
<gene>
    <name evidence="12" type="ORF">ABM479_34090</name>
</gene>
<dbReference type="GO" id="GO:0005886">
    <property type="term" value="C:plasma membrane"/>
    <property type="evidence" value="ECO:0007669"/>
    <property type="project" value="UniProtKB-SubCell"/>
</dbReference>
<evidence type="ECO:0000256" key="4">
    <source>
        <dbReference type="ARBA" id="ARBA00022475"/>
    </source>
</evidence>
<comment type="subcellular location">
    <subcellularLocation>
        <location evidence="2">Cell membrane</location>
        <topology evidence="2">Multi-pass membrane protein</topology>
    </subcellularLocation>
</comment>
<dbReference type="SUPFAM" id="SSF47384">
    <property type="entry name" value="Homodimeric domain of signal transducing histidine kinase"/>
    <property type="match status" value="1"/>
</dbReference>
<dbReference type="RefSeq" id="WP_349962945.1">
    <property type="nucleotide sequence ID" value="NZ_CP157963.1"/>
</dbReference>
<evidence type="ECO:0000256" key="3">
    <source>
        <dbReference type="ARBA" id="ARBA00012438"/>
    </source>
</evidence>
<dbReference type="InterPro" id="IPR036097">
    <property type="entry name" value="HisK_dim/P_sf"/>
</dbReference>
<keyword evidence="7" id="KW-0547">Nucleotide-binding</keyword>
<dbReference type="PRINTS" id="PR00344">
    <property type="entry name" value="BCTRLSENSOR"/>
</dbReference>
<keyword evidence="12" id="KW-0614">Plasmid</keyword>
<evidence type="ECO:0000256" key="10">
    <source>
        <dbReference type="SAM" id="Phobius"/>
    </source>
</evidence>
<dbReference type="Gene3D" id="3.30.565.10">
    <property type="entry name" value="Histidine kinase-like ATPase, C-terminal domain"/>
    <property type="match status" value="1"/>
</dbReference>
<dbReference type="EC" id="2.7.13.3" evidence="3"/>
<dbReference type="CDD" id="cd00082">
    <property type="entry name" value="HisKA"/>
    <property type="match status" value="1"/>
</dbReference>
<dbReference type="EMBL" id="CP157963">
    <property type="protein sequence ID" value="XBT97740.1"/>
    <property type="molecule type" value="Genomic_DNA"/>
</dbReference>
<dbReference type="GO" id="GO:0005524">
    <property type="term" value="F:ATP binding"/>
    <property type="evidence" value="ECO:0007669"/>
    <property type="project" value="UniProtKB-KW"/>
</dbReference>
<dbReference type="Gene3D" id="1.10.287.130">
    <property type="match status" value="1"/>
</dbReference>
<sequence length="458" mass="50125">MTRNMLWPSSIKNQIFLLSALPIVVLTILAVFAKSFSDVEQARREWASFTSGQLIMLAEGVRRAESQPDLDNALQAVMRAGFTGELVNTSRPVHVPNMDQQEELREHLTTMLAKLVAEANPIDAELRTSEVSLAITGSRLLVFRNIRLRDPSAYGVNLANDVIWVSLFVLPALGLSLYLSLLIIRPLIRFTQMARRVSDDDDVPNLFMTGQTSELRSLAEPFSALAAKVKTIIEGRSQMLRAMGHDLRTPLTRLRMRVECCPDGELQRQMLGDIEAVTNMIDENMSYLRNATSDVGLTRKSDLTSLIQTVVAGFSDMGISIAFSGPSRLPLTCKPRLLARAVSNLIDNASRYAKEIEVALDHASNGEVTICVNDNGPGLPNDMKLKVMEGFFTASQGGSVRQHGGVGLGLAIAHGIAERHGGALSLHDQSSGGLSARLTIRSLDELPQKSPPWTAMRL</sequence>
<keyword evidence="9 12" id="KW-0067">ATP-binding</keyword>
<evidence type="ECO:0000313" key="12">
    <source>
        <dbReference type="EMBL" id="XBT97740.1"/>
    </source>
</evidence>